<dbReference type="NCBIfam" id="NF011000">
    <property type="entry name" value="PRK14426.1"/>
    <property type="match status" value="1"/>
</dbReference>
<feature type="active site" evidence="5">
    <location>
        <position position="38"/>
    </location>
</feature>
<dbReference type="STRING" id="45496.SAMN04488079_101201"/>
<comment type="catalytic activity">
    <reaction evidence="4 5">
        <text>an acyl phosphate + H2O = a carboxylate + phosphate + H(+)</text>
        <dbReference type="Rhea" id="RHEA:14965"/>
        <dbReference type="ChEBI" id="CHEBI:15377"/>
        <dbReference type="ChEBI" id="CHEBI:15378"/>
        <dbReference type="ChEBI" id="CHEBI:29067"/>
        <dbReference type="ChEBI" id="CHEBI:43474"/>
        <dbReference type="ChEBI" id="CHEBI:59918"/>
        <dbReference type="EC" id="3.6.1.7"/>
    </reaction>
</comment>
<dbReference type="PROSITE" id="PS00151">
    <property type="entry name" value="ACYLPHOSPHATASE_2"/>
    <property type="match status" value="1"/>
</dbReference>
<dbReference type="Pfam" id="PF00708">
    <property type="entry name" value="Acylphosphatase"/>
    <property type="match status" value="1"/>
</dbReference>
<dbReference type="InterPro" id="IPR001792">
    <property type="entry name" value="Acylphosphatase-like_dom"/>
</dbReference>
<dbReference type="Gene3D" id="3.30.70.100">
    <property type="match status" value="1"/>
</dbReference>
<dbReference type="PANTHER" id="PTHR47268">
    <property type="entry name" value="ACYLPHOSPHATASE"/>
    <property type="match status" value="1"/>
</dbReference>
<dbReference type="GO" id="GO:0003998">
    <property type="term" value="F:acylphosphatase activity"/>
    <property type="evidence" value="ECO:0007669"/>
    <property type="project" value="UniProtKB-EC"/>
</dbReference>
<reference evidence="9" key="1">
    <citation type="submission" date="2016-10" db="EMBL/GenBank/DDBJ databases">
        <authorList>
            <person name="Varghese N."/>
            <person name="Submissions S."/>
        </authorList>
    </citation>
    <scope>NUCLEOTIDE SEQUENCE [LARGE SCALE GENOMIC DNA]</scope>
    <source>
        <strain evidence="9">DSM 11578</strain>
    </source>
</reference>
<keyword evidence="9" id="KW-1185">Reference proteome</keyword>
<evidence type="ECO:0000259" key="7">
    <source>
        <dbReference type="PROSITE" id="PS51160"/>
    </source>
</evidence>
<dbReference type="PROSITE" id="PS51160">
    <property type="entry name" value="ACYLPHOSPHATASE_3"/>
    <property type="match status" value="1"/>
</dbReference>
<evidence type="ECO:0000256" key="1">
    <source>
        <dbReference type="ARBA" id="ARBA00005614"/>
    </source>
</evidence>
<feature type="domain" description="Acylphosphatase-like" evidence="7">
    <location>
        <begin position="5"/>
        <end position="91"/>
    </location>
</feature>
<evidence type="ECO:0000256" key="6">
    <source>
        <dbReference type="RuleBase" id="RU004168"/>
    </source>
</evidence>
<dbReference type="EMBL" id="FOSH01000001">
    <property type="protein sequence ID" value="SFJ78467.1"/>
    <property type="molecule type" value="Genomic_DNA"/>
</dbReference>
<proteinExistence type="inferred from homology"/>
<dbReference type="InterPro" id="IPR020456">
    <property type="entry name" value="Acylphosphatase"/>
</dbReference>
<dbReference type="OrthoDB" id="5295388at2"/>
<protein>
    <recommendedName>
        <fullName evidence="3 5">acylphosphatase</fullName>
        <ecNumber evidence="2 5">3.6.1.7</ecNumber>
    </recommendedName>
</protein>
<evidence type="ECO:0000256" key="5">
    <source>
        <dbReference type="PROSITE-ProRule" id="PRU00520"/>
    </source>
</evidence>
<dbReference type="Proteomes" id="UP000198924">
    <property type="component" value="Unassembled WGS sequence"/>
</dbReference>
<sequence length="91" mass="10373">MGIKQRHYLVSGRVQGVSYRYSAQQQAHKLGLTGWVRNLADGRVELLIQGETQQLEDMLKWANQGPRFAKVTSLEVSEQIPDSTITDFKIR</sequence>
<dbReference type="SUPFAM" id="SSF54975">
    <property type="entry name" value="Acylphosphatase/BLUF domain-like"/>
    <property type="match status" value="1"/>
</dbReference>
<dbReference type="EC" id="3.6.1.7" evidence="2 5"/>
<dbReference type="PRINTS" id="PR00112">
    <property type="entry name" value="ACYLPHPHTASE"/>
</dbReference>
<accession>A0A1I3U9K4</accession>
<dbReference type="InterPro" id="IPR017968">
    <property type="entry name" value="Acylphosphatase_CS"/>
</dbReference>
<gene>
    <name evidence="8" type="ORF">SAMN04488079_101201</name>
</gene>
<dbReference type="AlphaFoldDB" id="A0A1I3U9K4"/>
<dbReference type="RefSeq" id="WP_091711323.1">
    <property type="nucleotide sequence ID" value="NZ_FOSH01000001.1"/>
</dbReference>
<evidence type="ECO:0000256" key="4">
    <source>
        <dbReference type="ARBA" id="ARBA00047645"/>
    </source>
</evidence>
<dbReference type="PANTHER" id="PTHR47268:SF4">
    <property type="entry name" value="ACYLPHOSPHATASE"/>
    <property type="match status" value="1"/>
</dbReference>
<evidence type="ECO:0000313" key="8">
    <source>
        <dbReference type="EMBL" id="SFJ78467.1"/>
    </source>
</evidence>
<dbReference type="InterPro" id="IPR036046">
    <property type="entry name" value="Acylphosphatase-like_dom_sf"/>
</dbReference>
<keyword evidence="5" id="KW-0378">Hydrolase</keyword>
<organism evidence="8 9">
    <name type="scientific">Methylophaga sulfidovorans</name>
    <dbReference type="NCBI Taxonomy" id="45496"/>
    <lineage>
        <taxon>Bacteria</taxon>
        <taxon>Pseudomonadati</taxon>
        <taxon>Pseudomonadota</taxon>
        <taxon>Gammaproteobacteria</taxon>
        <taxon>Thiotrichales</taxon>
        <taxon>Piscirickettsiaceae</taxon>
        <taxon>Methylophaga</taxon>
    </lineage>
</organism>
<name>A0A1I3U9K4_9GAMM</name>
<comment type="similarity">
    <text evidence="1 6">Belongs to the acylphosphatase family.</text>
</comment>
<evidence type="ECO:0000313" key="9">
    <source>
        <dbReference type="Proteomes" id="UP000198924"/>
    </source>
</evidence>
<evidence type="ECO:0000256" key="2">
    <source>
        <dbReference type="ARBA" id="ARBA00012150"/>
    </source>
</evidence>
<feature type="active site" evidence="5">
    <location>
        <position position="20"/>
    </location>
</feature>
<evidence type="ECO:0000256" key="3">
    <source>
        <dbReference type="ARBA" id="ARBA00015991"/>
    </source>
</evidence>